<keyword evidence="3" id="KW-1185">Reference proteome</keyword>
<dbReference type="EMBL" id="SKBU01000004">
    <property type="protein sequence ID" value="TCJ20316.1"/>
    <property type="molecule type" value="Genomic_DNA"/>
</dbReference>
<dbReference type="Gene3D" id="1.10.10.2840">
    <property type="entry name" value="PucR C-terminal helix-turn-helix domain"/>
    <property type="match status" value="1"/>
</dbReference>
<feature type="domain" description="PucR C-terminal helix-turn-helix" evidence="1">
    <location>
        <begin position="142"/>
        <end position="185"/>
    </location>
</feature>
<evidence type="ECO:0000313" key="2">
    <source>
        <dbReference type="EMBL" id="TCJ20316.1"/>
    </source>
</evidence>
<dbReference type="AlphaFoldDB" id="A0A4R1BSQ2"/>
<reference evidence="2 3" key="1">
    <citation type="submission" date="2019-03" db="EMBL/GenBank/DDBJ databases">
        <title>Whole genome sequence of a novel Rubrobacter taiwanensis strain, isolated from Yellowstone National Park.</title>
        <authorList>
            <person name="Freed S."/>
            <person name="Ramaley R.F."/>
            <person name="Kyndt J.A."/>
        </authorList>
    </citation>
    <scope>NUCLEOTIDE SEQUENCE [LARGE SCALE GENOMIC DNA]</scope>
    <source>
        <strain evidence="2 3">Yellowstone</strain>
    </source>
</reference>
<dbReference type="Proteomes" id="UP000295244">
    <property type="component" value="Unassembled WGS sequence"/>
</dbReference>
<evidence type="ECO:0000259" key="1">
    <source>
        <dbReference type="Pfam" id="PF13556"/>
    </source>
</evidence>
<sequence>MLAEDAVLDLLGDPLVVLEDGLGVVLRRSRTRSRPSAVRDELLKYFGPDPLWLVHGAAYDTFGELKDALLHAVGIARRARREDAGRYVLEVSSWGLDSLLENPRLGGELAAFAQNLLSPLLAYDREHGSELTRTFCLALALGSPRAAAERLFVHENTVRYRVRRAEQILGRDLERPKERTALSLAAFAWLRRNPVRSA</sequence>
<name>A0A4R1BSQ2_9ACTN</name>
<proteinExistence type="predicted"/>
<accession>A0A4R1BSQ2</accession>
<dbReference type="Pfam" id="PF13556">
    <property type="entry name" value="HTH_30"/>
    <property type="match status" value="1"/>
</dbReference>
<dbReference type="InterPro" id="IPR025736">
    <property type="entry name" value="PucR_C-HTH_dom"/>
</dbReference>
<organism evidence="2 3">
    <name type="scientific">Rubrobacter taiwanensis</name>
    <dbReference type="NCBI Taxonomy" id="185139"/>
    <lineage>
        <taxon>Bacteria</taxon>
        <taxon>Bacillati</taxon>
        <taxon>Actinomycetota</taxon>
        <taxon>Rubrobacteria</taxon>
        <taxon>Rubrobacterales</taxon>
        <taxon>Rubrobacteraceae</taxon>
        <taxon>Rubrobacter</taxon>
    </lineage>
</organism>
<evidence type="ECO:0000313" key="3">
    <source>
        <dbReference type="Proteomes" id="UP000295244"/>
    </source>
</evidence>
<dbReference type="InterPro" id="IPR051448">
    <property type="entry name" value="CdaR-like_regulators"/>
</dbReference>
<comment type="caution">
    <text evidence="2">The sequence shown here is derived from an EMBL/GenBank/DDBJ whole genome shotgun (WGS) entry which is preliminary data.</text>
</comment>
<protein>
    <submittedName>
        <fullName evidence="2">PucR family transcriptional regulator</fullName>
    </submittedName>
</protein>
<dbReference type="PANTHER" id="PTHR33744">
    <property type="entry name" value="CARBOHYDRATE DIACID REGULATOR"/>
    <property type="match status" value="1"/>
</dbReference>
<gene>
    <name evidence="2" type="ORF">E0L93_01830</name>
</gene>
<dbReference type="OrthoDB" id="3170447at2"/>
<dbReference type="InterPro" id="IPR042070">
    <property type="entry name" value="PucR_C-HTH_sf"/>
</dbReference>